<dbReference type="PANTHER" id="PTHR21212:SF0">
    <property type="entry name" value="SEIPIN"/>
    <property type="match status" value="1"/>
</dbReference>
<feature type="region of interest" description="Disordered" evidence="7">
    <location>
        <begin position="263"/>
        <end position="300"/>
    </location>
</feature>
<feature type="transmembrane region" description="Helical" evidence="8">
    <location>
        <begin position="164"/>
        <end position="189"/>
    </location>
</feature>
<evidence type="ECO:0008006" key="11">
    <source>
        <dbReference type="Google" id="ProtNLM"/>
    </source>
</evidence>
<keyword evidence="2 8" id="KW-0812">Transmembrane</keyword>
<dbReference type="InParanoid" id="A0A194XK60"/>
<dbReference type="Pfam" id="PF06775">
    <property type="entry name" value="Seipin"/>
    <property type="match status" value="2"/>
</dbReference>
<dbReference type="GO" id="GO:0140042">
    <property type="term" value="P:lipid droplet formation"/>
    <property type="evidence" value="ECO:0007669"/>
    <property type="project" value="UniProtKB-ARBA"/>
</dbReference>
<dbReference type="Proteomes" id="UP000070700">
    <property type="component" value="Unassembled WGS sequence"/>
</dbReference>
<dbReference type="KEGG" id="psco:LY89DRAFT_666168"/>
<dbReference type="AlphaFoldDB" id="A0A194XK60"/>
<dbReference type="GO" id="GO:0006629">
    <property type="term" value="P:lipid metabolic process"/>
    <property type="evidence" value="ECO:0007669"/>
    <property type="project" value="UniProtKB-KW"/>
</dbReference>
<dbReference type="STRING" id="149040.A0A194XK60"/>
<dbReference type="EMBL" id="KQ947409">
    <property type="protein sequence ID" value="KUJ20499.1"/>
    <property type="molecule type" value="Genomic_DNA"/>
</dbReference>
<evidence type="ECO:0000256" key="2">
    <source>
        <dbReference type="ARBA" id="ARBA00022692"/>
    </source>
</evidence>
<evidence type="ECO:0000256" key="1">
    <source>
        <dbReference type="ARBA" id="ARBA00004477"/>
    </source>
</evidence>
<feature type="transmembrane region" description="Helical" evidence="8">
    <location>
        <begin position="20"/>
        <end position="46"/>
    </location>
</feature>
<feature type="region of interest" description="Disordered" evidence="7">
    <location>
        <begin position="200"/>
        <end position="244"/>
    </location>
</feature>
<keyword evidence="10" id="KW-1185">Reference proteome</keyword>
<evidence type="ECO:0000256" key="7">
    <source>
        <dbReference type="SAM" id="MobiDB-lite"/>
    </source>
</evidence>
<dbReference type="PANTHER" id="PTHR21212">
    <property type="entry name" value="BERNARDINELLI-SEIP CONGENITAL LIPODYSTROPHY 2 HOMOLOG BSCL2 PROTEIN"/>
    <property type="match status" value="1"/>
</dbReference>
<comment type="subcellular location">
    <subcellularLocation>
        <location evidence="1">Endoplasmic reticulum membrane</location>
        <topology evidence="1">Multi-pass membrane protein</topology>
    </subcellularLocation>
</comment>
<dbReference type="CDD" id="cd23995">
    <property type="entry name" value="Seipin_BSCL2_like"/>
    <property type="match status" value="1"/>
</dbReference>
<dbReference type="GO" id="GO:0005789">
    <property type="term" value="C:endoplasmic reticulum membrane"/>
    <property type="evidence" value="ECO:0007669"/>
    <property type="project" value="UniProtKB-SubCell"/>
</dbReference>
<proteinExistence type="predicted"/>
<evidence type="ECO:0000313" key="10">
    <source>
        <dbReference type="Proteomes" id="UP000070700"/>
    </source>
</evidence>
<reference evidence="9 10" key="1">
    <citation type="submission" date="2015-10" db="EMBL/GenBank/DDBJ databases">
        <title>Full genome of DAOMC 229536 Phialocephala scopiformis, a fungal endophyte of spruce producing the potent anti-insectan compound rugulosin.</title>
        <authorList>
            <consortium name="DOE Joint Genome Institute"/>
            <person name="Walker A.K."/>
            <person name="Frasz S.L."/>
            <person name="Seifert K.A."/>
            <person name="Miller J.D."/>
            <person name="Mondo S.J."/>
            <person name="Labutti K."/>
            <person name="Lipzen A."/>
            <person name="Dockter R."/>
            <person name="Kennedy M."/>
            <person name="Grigoriev I.V."/>
            <person name="Spatafora J.W."/>
        </authorList>
    </citation>
    <scope>NUCLEOTIDE SEQUENCE [LARGE SCALE GENOMIC DNA]</scope>
    <source>
        <strain evidence="9 10">CBS 120377</strain>
    </source>
</reference>
<keyword evidence="4 8" id="KW-1133">Transmembrane helix</keyword>
<keyword evidence="3" id="KW-0256">Endoplasmic reticulum</keyword>
<evidence type="ECO:0000256" key="3">
    <source>
        <dbReference type="ARBA" id="ARBA00022824"/>
    </source>
</evidence>
<sequence>MDLIRKPVRVVTSKPARQTYLNTILFMITSTILLGLAAFAYILFYLNYVPQIGIERIIHLQYGHANPSLTMAKANLALKVTDPILSSSETLFSLPLYLLGLKRESEILHIPMAELATFPKGWKNIPGYAMLELQSEQEVQVYDVRIQFQARFGGLRWIMYNHRIISFVGFTFAFWMSECVFTILGWLALRTLFSSSGEKVKKEVKGDETDTTAIKNEEDEEEPDLSDTPRTFPTYGRQPPLRYTPKIKDEDSEEYIIDETAIQPLAAEADDEDDEEFQHRSGRTDSGIGTSFSEGGERSGASIGDCRACEDEAELNNLNAQLTFLLLLRAEPTHGEYNCSTHILLVQPSKRTTFSPRRAEQVCSLSAMSGLEIVAAIASIVSAFNGSISIYRSWRDKRNERKERKENQTLERSLKKGKTTIRHEYDAHFARLGQQFAVGDAQARLELFGYIIKLQQTIMTLMTESNSTASVVLPCFPGVLESSESTRRGVLTTLGEQYQRMAQARPLLSPGSIQHSFGPQGVNVQRPQDRNVQRAPETLQSPYMPQLRSTNRMTGSIRTIEVEGRDQSSSSDFSLYFTEAIRKNEERERQSASDFSSYIAKRAREIEEREKQATNDWLLYIDEEKRRRAEEERQATDTFLRYIDEEKRNKSKREEQRTDDWVLWMDLEERRKQE</sequence>
<dbReference type="PROSITE" id="PS00221">
    <property type="entry name" value="MIP"/>
    <property type="match status" value="1"/>
</dbReference>
<keyword evidence="6 8" id="KW-0472">Membrane</keyword>
<dbReference type="OrthoDB" id="3990054at2759"/>
<dbReference type="InterPro" id="IPR022357">
    <property type="entry name" value="MIP_CS"/>
</dbReference>
<evidence type="ECO:0000256" key="4">
    <source>
        <dbReference type="ARBA" id="ARBA00022989"/>
    </source>
</evidence>
<keyword evidence="5" id="KW-0443">Lipid metabolism</keyword>
<evidence type="ECO:0000313" key="9">
    <source>
        <dbReference type="EMBL" id="KUJ20499.1"/>
    </source>
</evidence>
<evidence type="ECO:0000256" key="8">
    <source>
        <dbReference type="SAM" id="Phobius"/>
    </source>
</evidence>
<name>A0A194XK60_MOLSC</name>
<dbReference type="InterPro" id="IPR009617">
    <property type="entry name" value="Seipin"/>
</dbReference>
<organism evidence="9 10">
    <name type="scientific">Mollisia scopiformis</name>
    <name type="common">Conifer needle endophyte fungus</name>
    <name type="synonym">Phialocephala scopiformis</name>
    <dbReference type="NCBI Taxonomy" id="149040"/>
    <lineage>
        <taxon>Eukaryota</taxon>
        <taxon>Fungi</taxon>
        <taxon>Dikarya</taxon>
        <taxon>Ascomycota</taxon>
        <taxon>Pezizomycotina</taxon>
        <taxon>Leotiomycetes</taxon>
        <taxon>Helotiales</taxon>
        <taxon>Mollisiaceae</taxon>
        <taxon>Mollisia</taxon>
    </lineage>
</organism>
<evidence type="ECO:0000256" key="5">
    <source>
        <dbReference type="ARBA" id="ARBA00023098"/>
    </source>
</evidence>
<protein>
    <recommendedName>
        <fullName evidence="11">Seipin</fullName>
    </recommendedName>
</protein>
<evidence type="ECO:0000256" key="6">
    <source>
        <dbReference type="ARBA" id="ARBA00023136"/>
    </source>
</evidence>
<dbReference type="GeneID" id="28822613"/>
<dbReference type="RefSeq" id="XP_018074854.1">
    <property type="nucleotide sequence ID" value="XM_018212887.1"/>
</dbReference>
<gene>
    <name evidence="9" type="ORF">LY89DRAFT_666168</name>
</gene>
<accession>A0A194XK60</accession>